<keyword evidence="3" id="KW-0328">Glycosyltransferase</keyword>
<evidence type="ECO:0000256" key="7">
    <source>
        <dbReference type="ARBA" id="ARBA00022824"/>
    </source>
</evidence>
<keyword evidence="13" id="KW-0325">Glycoprotein</keyword>
<keyword evidence="10" id="KW-0333">Golgi apparatus</keyword>
<dbReference type="GO" id="GO:0015012">
    <property type="term" value="P:heparan sulfate proteoglycan biosynthetic process"/>
    <property type="evidence" value="ECO:0007669"/>
    <property type="project" value="TreeGrafter"/>
</dbReference>
<keyword evidence="7" id="KW-0256">Endoplasmic reticulum</keyword>
<comment type="subcellular location">
    <subcellularLocation>
        <location evidence="2">Endoplasmic reticulum membrane</location>
        <topology evidence="2">Single-pass type II membrane protein</topology>
    </subcellularLocation>
    <subcellularLocation>
        <location evidence="1">Golgi apparatus membrane</location>
        <topology evidence="1">Single-pass type II membrane protein</topology>
    </subcellularLocation>
</comment>
<evidence type="ECO:0000256" key="10">
    <source>
        <dbReference type="ARBA" id="ARBA00023034"/>
    </source>
</evidence>
<evidence type="ECO:0000256" key="5">
    <source>
        <dbReference type="ARBA" id="ARBA00022692"/>
    </source>
</evidence>
<keyword evidence="16" id="KW-1185">Reference proteome</keyword>
<evidence type="ECO:0000256" key="3">
    <source>
        <dbReference type="ARBA" id="ARBA00022676"/>
    </source>
</evidence>
<organism evidence="15 16">
    <name type="scientific">Mucilaginibacter ginkgonis</name>
    <dbReference type="NCBI Taxonomy" id="2682091"/>
    <lineage>
        <taxon>Bacteria</taxon>
        <taxon>Pseudomonadati</taxon>
        <taxon>Bacteroidota</taxon>
        <taxon>Sphingobacteriia</taxon>
        <taxon>Sphingobacteriales</taxon>
        <taxon>Sphingobacteriaceae</taxon>
        <taxon>Mucilaginibacter</taxon>
    </lineage>
</organism>
<dbReference type="GO" id="GO:0016020">
    <property type="term" value="C:membrane"/>
    <property type="evidence" value="ECO:0007669"/>
    <property type="project" value="InterPro"/>
</dbReference>
<evidence type="ECO:0000256" key="11">
    <source>
        <dbReference type="ARBA" id="ARBA00023136"/>
    </source>
</evidence>
<evidence type="ECO:0000256" key="2">
    <source>
        <dbReference type="ARBA" id="ARBA00004648"/>
    </source>
</evidence>
<evidence type="ECO:0000256" key="9">
    <source>
        <dbReference type="ARBA" id="ARBA00022989"/>
    </source>
</evidence>
<keyword evidence="4 15" id="KW-0808">Transferase</keyword>
<keyword evidence="12" id="KW-1015">Disulfide bond</keyword>
<proteinExistence type="predicted"/>
<keyword evidence="11" id="KW-0472">Membrane</keyword>
<evidence type="ECO:0000256" key="12">
    <source>
        <dbReference type="ARBA" id="ARBA00023157"/>
    </source>
</evidence>
<keyword evidence="5" id="KW-0812">Transmembrane</keyword>
<dbReference type="Proteomes" id="UP000429232">
    <property type="component" value="Chromosome"/>
</dbReference>
<dbReference type="PANTHER" id="PTHR46025:SF3">
    <property type="entry name" value="XYLOSYLTRANSFERASE OXT"/>
    <property type="match status" value="1"/>
</dbReference>
<evidence type="ECO:0000256" key="8">
    <source>
        <dbReference type="ARBA" id="ARBA00022968"/>
    </source>
</evidence>
<protein>
    <recommendedName>
        <fullName evidence="14">Peptide O-xylosyltransferase</fullName>
    </recommendedName>
</protein>
<keyword evidence="9" id="KW-1133">Transmembrane helix</keyword>
<gene>
    <name evidence="15" type="ORF">GO620_008785</name>
</gene>
<reference evidence="15 16" key="1">
    <citation type="submission" date="2020-12" db="EMBL/GenBank/DDBJ databases">
        <title>HMF7856_wgs.fasta genome submission.</title>
        <authorList>
            <person name="Kang H."/>
            <person name="Kim H."/>
            <person name="Joh K."/>
        </authorList>
    </citation>
    <scope>NUCLEOTIDE SEQUENCE [LARGE SCALE GENOMIC DNA]</scope>
    <source>
        <strain evidence="15 16">HMF7856</strain>
    </source>
</reference>
<evidence type="ECO:0000256" key="6">
    <source>
        <dbReference type="ARBA" id="ARBA00022723"/>
    </source>
</evidence>
<evidence type="ECO:0000256" key="13">
    <source>
        <dbReference type="ARBA" id="ARBA00023180"/>
    </source>
</evidence>
<dbReference type="PANTHER" id="PTHR46025">
    <property type="entry name" value="XYLOSYLTRANSFERASE OXT"/>
    <property type="match status" value="1"/>
</dbReference>
<dbReference type="KEGG" id="mgik:GO620_008785"/>
<dbReference type="AlphaFoldDB" id="A0A6I4I504"/>
<dbReference type="GO" id="GO:0030158">
    <property type="term" value="F:protein xylosyltransferase activity"/>
    <property type="evidence" value="ECO:0007669"/>
    <property type="project" value="InterPro"/>
</dbReference>
<dbReference type="InterPro" id="IPR043538">
    <property type="entry name" value="XYLT"/>
</dbReference>
<dbReference type="InterPro" id="IPR003406">
    <property type="entry name" value="Glyco_trans_14"/>
</dbReference>
<dbReference type="GO" id="GO:0050650">
    <property type="term" value="P:chondroitin sulfate proteoglycan biosynthetic process"/>
    <property type="evidence" value="ECO:0007669"/>
    <property type="project" value="TreeGrafter"/>
</dbReference>
<keyword evidence="6" id="KW-0479">Metal-binding</keyword>
<evidence type="ECO:0000256" key="1">
    <source>
        <dbReference type="ARBA" id="ARBA00004323"/>
    </source>
</evidence>
<dbReference type="EMBL" id="CP066775">
    <property type="protein sequence ID" value="QQL48291.1"/>
    <property type="molecule type" value="Genomic_DNA"/>
</dbReference>
<evidence type="ECO:0000313" key="16">
    <source>
        <dbReference type="Proteomes" id="UP000429232"/>
    </source>
</evidence>
<accession>A0A6I4I504</accession>
<dbReference type="RefSeq" id="WP_157525829.1">
    <property type="nucleotide sequence ID" value="NZ_CP066775.1"/>
</dbReference>
<dbReference type="Pfam" id="PF02485">
    <property type="entry name" value="Branch"/>
    <property type="match status" value="1"/>
</dbReference>
<sequence>MKVAHLILTYTNPKLTERLIKRLNQPEFTFYVHVDKKLSIEPYLYLRKYTNVFLIHNREDVRWAGFNTIKATFKCIQEIAATEVKYDYINFISGQDYPIKSGKYMLEFFKKNKGKQFIEYASIEDQWIEALPRITNYHFANFTFRGRYRLEKIINFFLPKRELPDNLKPYGKSMFWMLTMDCALYVVDFFREHKELARFFLFTWGSDEFAFQTVLMNSHYKDSVVNNDFRYIDWSQGGAHPKILTEADLPKIKASNDLFARKFDENMSDEFMDTLDSLN</sequence>
<keyword evidence="8" id="KW-0735">Signal-anchor</keyword>
<evidence type="ECO:0000313" key="15">
    <source>
        <dbReference type="EMBL" id="QQL48291.1"/>
    </source>
</evidence>
<name>A0A6I4I504_9SPHI</name>
<evidence type="ECO:0000256" key="4">
    <source>
        <dbReference type="ARBA" id="ARBA00022679"/>
    </source>
</evidence>
<evidence type="ECO:0000256" key="14">
    <source>
        <dbReference type="ARBA" id="ARBA00042865"/>
    </source>
</evidence>
<dbReference type="GO" id="GO:0046872">
    <property type="term" value="F:metal ion binding"/>
    <property type="evidence" value="ECO:0007669"/>
    <property type="project" value="UniProtKB-KW"/>
</dbReference>